<comment type="caution">
    <text evidence="8">The sequence shown here is derived from an EMBL/GenBank/DDBJ whole genome shotgun (WGS) entry which is preliminary data.</text>
</comment>
<organism evidence="8 9">
    <name type="scientific">Rufibacter roseus</name>
    <dbReference type="NCBI Taxonomy" id="1567108"/>
    <lineage>
        <taxon>Bacteria</taxon>
        <taxon>Pseudomonadati</taxon>
        <taxon>Bacteroidota</taxon>
        <taxon>Cytophagia</taxon>
        <taxon>Cytophagales</taxon>
        <taxon>Hymenobacteraceae</taxon>
        <taxon>Rufibacter</taxon>
    </lineage>
</organism>
<dbReference type="EMBL" id="JBHSYQ010000003">
    <property type="protein sequence ID" value="MFC6997123.1"/>
    <property type="molecule type" value="Genomic_DNA"/>
</dbReference>
<keyword evidence="2 6" id="KW-0812">Transmembrane</keyword>
<feature type="compositionally biased region" description="Polar residues" evidence="5">
    <location>
        <begin position="267"/>
        <end position="291"/>
    </location>
</feature>
<gene>
    <name evidence="8" type="ORF">ACFQHR_05770</name>
</gene>
<evidence type="ECO:0000256" key="2">
    <source>
        <dbReference type="ARBA" id="ARBA00022692"/>
    </source>
</evidence>
<feature type="compositionally biased region" description="Polar residues" evidence="5">
    <location>
        <begin position="161"/>
        <end position="174"/>
    </location>
</feature>
<evidence type="ECO:0000256" key="3">
    <source>
        <dbReference type="ARBA" id="ARBA00022989"/>
    </source>
</evidence>
<keyword evidence="3 6" id="KW-1133">Transmembrane helix</keyword>
<sequence>MENQEQNKKHVSESSFFKRFVKSAEEYIKQPLRVKQLLNDAYKKASERKDFGTIAGEALHSLSILSRLIKAAISKEYTGIPTSTLVMGIAVIIYFLSPIDLVPDWLPVIGLLDDAALLAWFMTSIKEEMDKFQEWEATAPAARQTAESAEPANTAAAVDISGQTPKYGNEATGQYGTGHETAPSTGAVGSSGPAGYASPEAGNMQIGNNSSGAQGSTGGVIPPQNSSQDVAHFNGEVPLQEQDPTATPDALPNQDGIGSGYGEPSVRASTTDSTRVPSSNSFDTNHGGNVR</sequence>
<feature type="region of interest" description="Disordered" evidence="5">
    <location>
        <begin position="139"/>
        <end position="291"/>
    </location>
</feature>
<dbReference type="InterPro" id="IPR010652">
    <property type="entry name" value="DUF1232"/>
</dbReference>
<evidence type="ECO:0000256" key="5">
    <source>
        <dbReference type="SAM" id="MobiDB-lite"/>
    </source>
</evidence>
<dbReference type="Proteomes" id="UP001596405">
    <property type="component" value="Unassembled WGS sequence"/>
</dbReference>
<feature type="domain" description="DUF1232" evidence="7">
    <location>
        <begin position="85"/>
        <end position="120"/>
    </location>
</feature>
<feature type="transmembrane region" description="Helical" evidence="6">
    <location>
        <begin position="77"/>
        <end position="99"/>
    </location>
</feature>
<name>A0ABW2DJB6_9BACT</name>
<accession>A0ABW2DJB6</accession>
<reference evidence="9" key="1">
    <citation type="journal article" date="2019" name="Int. J. Syst. Evol. Microbiol.">
        <title>The Global Catalogue of Microorganisms (GCM) 10K type strain sequencing project: providing services to taxonomists for standard genome sequencing and annotation.</title>
        <authorList>
            <consortium name="The Broad Institute Genomics Platform"/>
            <consortium name="The Broad Institute Genome Sequencing Center for Infectious Disease"/>
            <person name="Wu L."/>
            <person name="Ma J."/>
        </authorList>
    </citation>
    <scope>NUCLEOTIDE SEQUENCE [LARGE SCALE GENOMIC DNA]</scope>
    <source>
        <strain evidence="9">CGMCC 4.7393</strain>
    </source>
</reference>
<dbReference type="RefSeq" id="WP_066615212.1">
    <property type="nucleotide sequence ID" value="NZ_JBHSYQ010000003.1"/>
</dbReference>
<evidence type="ECO:0000313" key="9">
    <source>
        <dbReference type="Proteomes" id="UP001596405"/>
    </source>
</evidence>
<keyword evidence="9" id="KW-1185">Reference proteome</keyword>
<evidence type="ECO:0000259" key="7">
    <source>
        <dbReference type="Pfam" id="PF06803"/>
    </source>
</evidence>
<evidence type="ECO:0000256" key="6">
    <source>
        <dbReference type="SAM" id="Phobius"/>
    </source>
</evidence>
<dbReference type="Pfam" id="PF06803">
    <property type="entry name" value="DUF1232"/>
    <property type="match status" value="1"/>
</dbReference>
<evidence type="ECO:0000256" key="4">
    <source>
        <dbReference type="ARBA" id="ARBA00023136"/>
    </source>
</evidence>
<comment type="subcellular location">
    <subcellularLocation>
        <location evidence="1">Endomembrane system</location>
        <topology evidence="1">Multi-pass membrane protein</topology>
    </subcellularLocation>
</comment>
<protein>
    <submittedName>
        <fullName evidence="8">YkvA family protein</fullName>
    </submittedName>
</protein>
<feature type="compositionally biased region" description="Low complexity" evidence="5">
    <location>
        <begin position="145"/>
        <end position="157"/>
    </location>
</feature>
<evidence type="ECO:0000313" key="8">
    <source>
        <dbReference type="EMBL" id="MFC6997123.1"/>
    </source>
</evidence>
<evidence type="ECO:0000256" key="1">
    <source>
        <dbReference type="ARBA" id="ARBA00004127"/>
    </source>
</evidence>
<feature type="compositionally biased region" description="Polar residues" evidence="5">
    <location>
        <begin position="205"/>
        <end position="214"/>
    </location>
</feature>
<keyword evidence="4 6" id="KW-0472">Membrane</keyword>
<proteinExistence type="predicted"/>